<proteinExistence type="predicted"/>
<dbReference type="InterPro" id="IPR038740">
    <property type="entry name" value="BioF2-like_GNAT_dom"/>
</dbReference>
<dbReference type="GO" id="GO:0016740">
    <property type="term" value="F:transferase activity"/>
    <property type="evidence" value="ECO:0007669"/>
    <property type="project" value="UniProtKB-KW"/>
</dbReference>
<gene>
    <name evidence="2" type="ORF">DDIC_02540</name>
</gene>
<evidence type="ECO:0000259" key="1">
    <source>
        <dbReference type="Pfam" id="PF13480"/>
    </source>
</evidence>
<keyword evidence="2" id="KW-0808">Transferase</keyword>
<dbReference type="Proteomes" id="UP000297065">
    <property type="component" value="Chromosome"/>
</dbReference>
<feature type="domain" description="BioF2-like acetyltransferase" evidence="1">
    <location>
        <begin position="173"/>
        <end position="322"/>
    </location>
</feature>
<dbReference type="RefSeq" id="WP_136398998.1">
    <property type="nucleotide sequence ID" value="NZ_CP036295.1"/>
</dbReference>
<evidence type="ECO:0000313" key="3">
    <source>
        <dbReference type="Proteomes" id="UP000297065"/>
    </source>
</evidence>
<reference evidence="2 3" key="1">
    <citation type="submission" date="2019-02" db="EMBL/GenBank/DDBJ databases">
        <title>Complete Genome Sequence of Desulfovibrio desulfuricans IC1, a Sulfonate Utilizing Anaerobe.</title>
        <authorList>
            <person name="Day L.A."/>
            <person name="De Leon K.B."/>
            <person name="Wall J.D."/>
        </authorList>
    </citation>
    <scope>NUCLEOTIDE SEQUENCE [LARGE SCALE GENOMIC DNA]</scope>
    <source>
        <strain evidence="2 3">IC1</strain>
    </source>
</reference>
<protein>
    <submittedName>
        <fullName evidence="2">GNAT family N-acetyltransferase</fullName>
    </submittedName>
</protein>
<name>A0A4P7UJ01_DESDE</name>
<dbReference type="AlphaFoldDB" id="A0A4P7UJ01"/>
<dbReference type="EMBL" id="CP036295">
    <property type="protein sequence ID" value="QCC84774.1"/>
    <property type="molecule type" value="Genomic_DNA"/>
</dbReference>
<evidence type="ECO:0000313" key="2">
    <source>
        <dbReference type="EMBL" id="QCC84774.1"/>
    </source>
</evidence>
<dbReference type="InterPro" id="IPR016181">
    <property type="entry name" value="Acyl_CoA_acyltransferase"/>
</dbReference>
<dbReference type="Pfam" id="PF13480">
    <property type="entry name" value="Acetyltransf_6"/>
    <property type="match status" value="1"/>
</dbReference>
<dbReference type="SUPFAM" id="SSF55729">
    <property type="entry name" value="Acyl-CoA N-acyltransferases (Nat)"/>
    <property type="match status" value="1"/>
</dbReference>
<sequence length="359" mass="40490">MRIIIEESVSPLESVWQQWEAQGSLHVFQTRAFVQTWLDTAAVAQNRTPRLAMVELDNAPAMLFPLVLRPRYGMKVLEFCGGLLCDYEAPALAPDCPQLDAPTIRHIWKNIVRQSGAQAAHLRQISSVIPNADGADRPNPLTLLDGWKAGSSSASRSSSTDGATHLARIHKKKLAQDSRRQLKRLNEIGQVRFAIADTPELATRFTRAMIAQKRRRYAETGVFDIFSLPAHEEFYLRMAQHWCAPQCSPRVHVAAMLLDDEILATHWGMQWRHSFNYLMPTHAGGPWQRYSCGRLLLEWLMTQVIDAKCTCFDFTVGAEGYKADWCNEELPLYAHCQSAGPRGFAYAALLRLKKAMARA</sequence>
<dbReference type="OrthoDB" id="213519at2"/>
<accession>A0A4P7UJ01</accession>
<organism evidence="2 3">
    <name type="scientific">Desulfovibrio desulfuricans</name>
    <dbReference type="NCBI Taxonomy" id="876"/>
    <lineage>
        <taxon>Bacteria</taxon>
        <taxon>Pseudomonadati</taxon>
        <taxon>Thermodesulfobacteriota</taxon>
        <taxon>Desulfovibrionia</taxon>
        <taxon>Desulfovibrionales</taxon>
        <taxon>Desulfovibrionaceae</taxon>
        <taxon>Desulfovibrio</taxon>
    </lineage>
</organism>